<comment type="caution">
    <text evidence="3">The sequence shown here is derived from an EMBL/GenBank/DDBJ whole genome shotgun (WGS) entry which is preliminary data.</text>
</comment>
<feature type="domain" description="2EXR" evidence="2">
    <location>
        <begin position="14"/>
        <end position="114"/>
    </location>
</feature>
<proteinExistence type="predicted"/>
<dbReference type="Proteomes" id="UP000284375">
    <property type="component" value="Unassembled WGS sequence"/>
</dbReference>
<name>A0A423VUJ8_CYTCH</name>
<evidence type="ECO:0000313" key="3">
    <source>
        <dbReference type="EMBL" id="ROV94702.1"/>
    </source>
</evidence>
<sequence length="310" mass="34470">MTATTTPAEQGRTFHLFSRLPAELRWKIWDFNLPGPRIVSIRCGPESLSSCPGLDSGGRPSPFSSSGCTSPAAIPANLHVCHESRREALRRYRLSFGIARLPGQVFFDPDHDVLYFGPRDGFMASEANLRTVLSLCDPAELARVKRVAINDALFWVYENAWHHRPRHQPPQHHTQQQQFSEGGQRPWQQQPSTAPATHSPFSLLPPPLAAAAMTHTAIAASLLIDVLRLIHSRLPGLQELIFIPRDENPLYSGDSCLVEPSIVQGRMARQIREAMRAVFGGPDDGPWSWRIMTLSADPNPPVYQKQVLGA</sequence>
<reference evidence="3 4" key="1">
    <citation type="submission" date="2015-09" db="EMBL/GenBank/DDBJ databases">
        <title>Host preference determinants of Valsa canker pathogens revealed by comparative genomics.</title>
        <authorList>
            <person name="Yin Z."/>
            <person name="Huang L."/>
        </authorList>
    </citation>
    <scope>NUCLEOTIDE SEQUENCE [LARGE SCALE GENOMIC DNA]</scope>
    <source>
        <strain evidence="3 4">YSFL</strain>
    </source>
</reference>
<evidence type="ECO:0000313" key="4">
    <source>
        <dbReference type="Proteomes" id="UP000284375"/>
    </source>
</evidence>
<organism evidence="3 4">
    <name type="scientific">Cytospora chrysosperma</name>
    <name type="common">Cytospora canker fungus</name>
    <name type="synonym">Sphaeria chrysosperma</name>
    <dbReference type="NCBI Taxonomy" id="252740"/>
    <lineage>
        <taxon>Eukaryota</taxon>
        <taxon>Fungi</taxon>
        <taxon>Dikarya</taxon>
        <taxon>Ascomycota</taxon>
        <taxon>Pezizomycotina</taxon>
        <taxon>Sordariomycetes</taxon>
        <taxon>Sordariomycetidae</taxon>
        <taxon>Diaporthales</taxon>
        <taxon>Cytosporaceae</taxon>
        <taxon>Cytospora</taxon>
    </lineage>
</organism>
<feature type="region of interest" description="Disordered" evidence="1">
    <location>
        <begin position="164"/>
        <end position="200"/>
    </location>
</feature>
<evidence type="ECO:0000259" key="2">
    <source>
        <dbReference type="Pfam" id="PF20150"/>
    </source>
</evidence>
<protein>
    <recommendedName>
        <fullName evidence="2">2EXR domain-containing protein</fullName>
    </recommendedName>
</protein>
<dbReference type="PANTHER" id="PTHR35910">
    <property type="entry name" value="2EXR DOMAIN-CONTAINING PROTEIN"/>
    <property type="match status" value="1"/>
</dbReference>
<dbReference type="PANTHER" id="PTHR35910:SF6">
    <property type="entry name" value="2EXR DOMAIN-CONTAINING PROTEIN"/>
    <property type="match status" value="1"/>
</dbReference>
<gene>
    <name evidence="3" type="ORF">VSDG_06140</name>
</gene>
<dbReference type="OrthoDB" id="3557569at2759"/>
<evidence type="ECO:0000256" key="1">
    <source>
        <dbReference type="SAM" id="MobiDB-lite"/>
    </source>
</evidence>
<keyword evidence="4" id="KW-1185">Reference proteome</keyword>
<dbReference type="EMBL" id="LJZO01000027">
    <property type="protein sequence ID" value="ROV94702.1"/>
    <property type="molecule type" value="Genomic_DNA"/>
</dbReference>
<dbReference type="Pfam" id="PF20150">
    <property type="entry name" value="2EXR"/>
    <property type="match status" value="1"/>
</dbReference>
<dbReference type="InterPro" id="IPR045518">
    <property type="entry name" value="2EXR"/>
</dbReference>
<accession>A0A423VUJ8</accession>
<feature type="compositionally biased region" description="Polar residues" evidence="1">
    <location>
        <begin position="186"/>
        <end position="196"/>
    </location>
</feature>
<dbReference type="AlphaFoldDB" id="A0A423VUJ8"/>